<accession>A0AAV9XWU1</accession>
<keyword evidence="9" id="KW-0539">Nucleus</keyword>
<reference evidence="13 14" key="1">
    <citation type="submission" date="2023-10" db="EMBL/GenBank/DDBJ databases">
        <title>Comparative genomics analysis reveals potential genetic determinants of host preference in Cryptosporidium xiaoi.</title>
        <authorList>
            <person name="Xiao L."/>
            <person name="Li J."/>
        </authorList>
    </citation>
    <scope>NUCLEOTIDE SEQUENCE [LARGE SCALE GENOMIC DNA]</scope>
    <source>
        <strain evidence="13 14">52996</strain>
    </source>
</reference>
<feature type="domain" description="mRNA capping enzyme adenylation" evidence="11">
    <location>
        <begin position="42"/>
        <end position="99"/>
    </location>
</feature>
<keyword evidence="8" id="KW-0342">GTP-binding</keyword>
<evidence type="ECO:0000259" key="11">
    <source>
        <dbReference type="Pfam" id="PF01331"/>
    </source>
</evidence>
<keyword evidence="6" id="KW-0547">Nucleotide-binding</keyword>
<comment type="subcellular location">
    <subcellularLocation>
        <location evidence="1">Nucleus</location>
    </subcellularLocation>
</comment>
<evidence type="ECO:0000313" key="13">
    <source>
        <dbReference type="EMBL" id="KAK6588005.1"/>
    </source>
</evidence>
<dbReference type="InterPro" id="IPR012340">
    <property type="entry name" value="NA-bd_OB-fold"/>
</dbReference>
<protein>
    <recommendedName>
        <fullName evidence="2">mRNA guanylyltransferase</fullName>
        <ecNumber evidence="2">2.7.7.50</ecNumber>
    </recommendedName>
</protein>
<dbReference type="GO" id="GO:0005525">
    <property type="term" value="F:GTP binding"/>
    <property type="evidence" value="ECO:0007669"/>
    <property type="project" value="UniProtKB-KW"/>
</dbReference>
<evidence type="ECO:0000256" key="6">
    <source>
        <dbReference type="ARBA" id="ARBA00022741"/>
    </source>
</evidence>
<evidence type="ECO:0000256" key="1">
    <source>
        <dbReference type="ARBA" id="ARBA00004123"/>
    </source>
</evidence>
<gene>
    <name evidence="13" type="ORF">RS030_71052</name>
</gene>
<feature type="domain" description="mRNA capping enzyme C-terminal" evidence="12">
    <location>
        <begin position="279"/>
        <end position="410"/>
    </location>
</feature>
<evidence type="ECO:0000256" key="8">
    <source>
        <dbReference type="ARBA" id="ARBA00023134"/>
    </source>
</evidence>
<evidence type="ECO:0000256" key="5">
    <source>
        <dbReference type="ARBA" id="ARBA00022695"/>
    </source>
</evidence>
<dbReference type="SUPFAM" id="SSF56091">
    <property type="entry name" value="DNA ligase/mRNA capping enzyme, catalytic domain"/>
    <property type="match status" value="1"/>
</dbReference>
<dbReference type="Gene3D" id="3.30.470.30">
    <property type="entry name" value="DNA ligase/mRNA capping enzyme"/>
    <property type="match status" value="1"/>
</dbReference>
<dbReference type="Proteomes" id="UP001311799">
    <property type="component" value="Unassembled WGS sequence"/>
</dbReference>
<keyword evidence="14" id="KW-1185">Reference proteome</keyword>
<dbReference type="EC" id="2.7.7.50" evidence="2"/>
<feature type="domain" description="mRNA capping enzyme adenylation" evidence="11">
    <location>
        <begin position="137"/>
        <end position="274"/>
    </location>
</feature>
<keyword evidence="7" id="KW-0506">mRNA capping</keyword>
<dbReference type="InterPro" id="IPR001339">
    <property type="entry name" value="mRNA_cap_enzyme_adenylation"/>
</dbReference>
<organism evidence="13 14">
    <name type="scientific">Cryptosporidium xiaoi</name>
    <dbReference type="NCBI Taxonomy" id="659607"/>
    <lineage>
        <taxon>Eukaryota</taxon>
        <taxon>Sar</taxon>
        <taxon>Alveolata</taxon>
        <taxon>Apicomplexa</taxon>
        <taxon>Conoidasida</taxon>
        <taxon>Coccidia</taxon>
        <taxon>Eucoccidiorida</taxon>
        <taxon>Eimeriorina</taxon>
        <taxon>Cryptosporidiidae</taxon>
        <taxon>Cryptosporidium</taxon>
    </lineage>
</organism>
<evidence type="ECO:0000259" key="12">
    <source>
        <dbReference type="Pfam" id="PF03919"/>
    </source>
</evidence>
<dbReference type="GO" id="GO:0004484">
    <property type="term" value="F:mRNA guanylyltransferase activity"/>
    <property type="evidence" value="ECO:0007669"/>
    <property type="project" value="UniProtKB-EC"/>
</dbReference>
<keyword evidence="5" id="KW-0548">Nucleotidyltransferase</keyword>
<dbReference type="GO" id="GO:0005524">
    <property type="term" value="F:ATP binding"/>
    <property type="evidence" value="ECO:0007669"/>
    <property type="project" value="InterPro"/>
</dbReference>
<evidence type="ECO:0000313" key="14">
    <source>
        <dbReference type="Proteomes" id="UP001311799"/>
    </source>
</evidence>
<dbReference type="PANTHER" id="PTHR10367">
    <property type="entry name" value="MRNA-CAPPING ENZYME"/>
    <property type="match status" value="1"/>
</dbReference>
<evidence type="ECO:0000256" key="3">
    <source>
        <dbReference type="ARBA" id="ARBA00022664"/>
    </source>
</evidence>
<proteinExistence type="predicted"/>
<evidence type="ECO:0000256" key="9">
    <source>
        <dbReference type="ARBA" id="ARBA00023242"/>
    </source>
</evidence>
<dbReference type="EMBL" id="JAWDEY010000035">
    <property type="protein sequence ID" value="KAK6588005.1"/>
    <property type="molecule type" value="Genomic_DNA"/>
</dbReference>
<dbReference type="PANTHER" id="PTHR10367:SF17">
    <property type="entry name" value="MRNA-CAPPING ENZYME"/>
    <property type="match status" value="1"/>
</dbReference>
<comment type="caution">
    <text evidence="13">The sequence shown here is derived from an EMBL/GenBank/DDBJ whole genome shotgun (WGS) entry which is preliminary data.</text>
</comment>
<keyword evidence="4" id="KW-0808">Transferase</keyword>
<evidence type="ECO:0000256" key="7">
    <source>
        <dbReference type="ARBA" id="ARBA00023042"/>
    </source>
</evidence>
<dbReference type="Pfam" id="PF03919">
    <property type="entry name" value="mRNA_cap_C"/>
    <property type="match status" value="1"/>
</dbReference>
<dbReference type="InterPro" id="IPR051029">
    <property type="entry name" value="mRNA_Capping_Enz/RNA_Phosphat"/>
</dbReference>
<dbReference type="Gene3D" id="2.40.50.140">
    <property type="entry name" value="Nucleic acid-binding proteins"/>
    <property type="match status" value="1"/>
</dbReference>
<dbReference type="AlphaFoldDB" id="A0AAV9XWU1"/>
<dbReference type="GO" id="GO:0006370">
    <property type="term" value="P:7-methylguanosine mRNA capping"/>
    <property type="evidence" value="ECO:0007669"/>
    <property type="project" value="UniProtKB-KW"/>
</dbReference>
<sequence length="451" mass="52210">MDTALSIDVPGIVLNDDNNKNDILKKVRSLCGWYQDSFPGSQPVSLNRQKLESCIGRNLYVACEKTDGIRLLLYAASKRVFLIDRNQQVNMIMMTLPSSYWDTVFDVKSKRVNTENCEFQKEKSDEINELLNLDPRNEDHTQFFQQNTLLDGELVKDLVEIGNEKKYVLRYLVYDCISIERDDTIKTLPLLERLKYGYNKVISPKNKYDNNRRTLLCDEIPPFEIFLKDFFEVDEVPAILSFSKRLPHPSDGIIFTPVTLPYIPGTCTKLLKWKPPHLNTADFAAAFHSEKESCESKIYLELLVSIRGVRASVDCFCVPTGKMFEKLVEQYKSYRISGQIIECYYDENAVYSKPRKANDGTILWNQPPITMHGGWIVERVRTDKNSPNDIRTVNKVFESIRDGIDSELLIKTINLYKRSGKKFVLNYCNVPDHVRNSREKYDGEKKQKLDT</sequence>
<evidence type="ECO:0000256" key="10">
    <source>
        <dbReference type="ARBA" id="ARBA00044624"/>
    </source>
</evidence>
<keyword evidence="3" id="KW-0507">mRNA processing</keyword>
<dbReference type="GO" id="GO:0005634">
    <property type="term" value="C:nucleus"/>
    <property type="evidence" value="ECO:0007669"/>
    <property type="project" value="UniProtKB-SubCell"/>
</dbReference>
<evidence type="ECO:0000256" key="2">
    <source>
        <dbReference type="ARBA" id="ARBA00012475"/>
    </source>
</evidence>
<dbReference type="SUPFAM" id="SSF50249">
    <property type="entry name" value="Nucleic acid-binding proteins"/>
    <property type="match status" value="1"/>
</dbReference>
<name>A0AAV9XWU1_9CRYT</name>
<dbReference type="Pfam" id="PF01331">
    <property type="entry name" value="mRNA_cap_enzyme"/>
    <property type="match status" value="2"/>
</dbReference>
<comment type="catalytic activity">
    <reaction evidence="10">
        <text>a 5'-end diphospho-ribonucleoside in mRNA + GTP + H(+) = a 5'-end (5'-triphosphoguanosine)-ribonucleoside in mRNA + diphosphate</text>
        <dbReference type="Rhea" id="RHEA:67012"/>
        <dbReference type="Rhea" id="RHEA-COMP:17165"/>
        <dbReference type="Rhea" id="RHEA-COMP:17166"/>
        <dbReference type="ChEBI" id="CHEBI:15378"/>
        <dbReference type="ChEBI" id="CHEBI:33019"/>
        <dbReference type="ChEBI" id="CHEBI:37565"/>
        <dbReference type="ChEBI" id="CHEBI:167616"/>
        <dbReference type="ChEBI" id="CHEBI:167617"/>
        <dbReference type="EC" id="2.7.7.50"/>
    </reaction>
    <physiologicalReaction direction="left-to-right" evidence="10">
        <dbReference type="Rhea" id="RHEA:67013"/>
    </physiologicalReaction>
</comment>
<dbReference type="CDD" id="cd07895">
    <property type="entry name" value="Adenylation_mRNA_capping"/>
    <property type="match status" value="1"/>
</dbReference>
<evidence type="ECO:0000256" key="4">
    <source>
        <dbReference type="ARBA" id="ARBA00022679"/>
    </source>
</evidence>
<dbReference type="InterPro" id="IPR013846">
    <property type="entry name" value="mRNA_cap_enzyme_C"/>
</dbReference>